<keyword evidence="1" id="KW-0472">Membrane</keyword>
<feature type="transmembrane region" description="Helical" evidence="1">
    <location>
        <begin position="281"/>
        <end position="301"/>
    </location>
</feature>
<feature type="transmembrane region" description="Helical" evidence="1">
    <location>
        <begin position="252"/>
        <end position="275"/>
    </location>
</feature>
<evidence type="ECO:0000313" key="3">
    <source>
        <dbReference type="Proteomes" id="UP000245431"/>
    </source>
</evidence>
<name>A0A1D3JQQ4_PSEVE</name>
<accession>A0A1D3JQQ4</accession>
<keyword evidence="1" id="KW-0812">Transmembrane</keyword>
<dbReference type="EMBL" id="LT599583">
    <property type="protein sequence ID" value="SBW78394.1"/>
    <property type="molecule type" value="Genomic_DNA"/>
</dbReference>
<dbReference type="Proteomes" id="UP000245431">
    <property type="component" value="Chromosome PVE_r1"/>
</dbReference>
<reference evidence="3" key="1">
    <citation type="submission" date="2016-07" db="EMBL/GenBank/DDBJ databases">
        <authorList>
            <person name="Florea S."/>
            <person name="Webb J.S."/>
            <person name="Jaromczyk J."/>
            <person name="Schardl C.L."/>
        </authorList>
    </citation>
    <scope>NUCLEOTIDE SEQUENCE [LARGE SCALE GENOMIC DNA]</scope>
    <source>
        <strain evidence="3">1YdBTEX2</strain>
    </source>
</reference>
<evidence type="ECO:0000256" key="1">
    <source>
        <dbReference type="SAM" id="Phobius"/>
    </source>
</evidence>
<protein>
    <recommendedName>
        <fullName evidence="4">SSU ribosomal protein S2p (SAe)</fullName>
    </recommendedName>
</protein>
<dbReference type="AlphaFoldDB" id="A0A1D3JQQ4"/>
<proteinExistence type="predicted"/>
<dbReference type="RefSeq" id="WP_017849814.1">
    <property type="nucleotide sequence ID" value="NZ_AOUH01000062.1"/>
</dbReference>
<keyword evidence="1" id="KW-1133">Transmembrane helix</keyword>
<organism evidence="2 3">
    <name type="scientific">Pseudomonas veronii 1YdBTEX2</name>
    <dbReference type="NCBI Taxonomy" id="1295141"/>
    <lineage>
        <taxon>Bacteria</taxon>
        <taxon>Pseudomonadati</taxon>
        <taxon>Pseudomonadota</taxon>
        <taxon>Gammaproteobacteria</taxon>
        <taxon>Pseudomonadales</taxon>
        <taxon>Pseudomonadaceae</taxon>
        <taxon>Pseudomonas</taxon>
    </lineage>
</organism>
<evidence type="ECO:0008006" key="4">
    <source>
        <dbReference type="Google" id="ProtNLM"/>
    </source>
</evidence>
<gene>
    <name evidence="2" type="ORF">PVE_R1G0506</name>
</gene>
<sequence length="315" mass="33770">MPQPYAFINDRQQTSVELKASLRLSPYAEAKFDTLNTHIRNVVVLPGQLVIIGDETTAICTPQESHLMRAAWDIRHSVMAEGGDAFALHNYDLLKKLLGYASLGIGTAGDAWSRHLQNIAKTLEEIDALHKQFLRRGGGAARDEFLARRQTLFAKLDAQMRSFARYGTGLRNEGSIKKMLGISTKSYLHSGEIKRYSETIARVSKTAKLLKKGTPLGIALSTTATALEIKEACSTGREEQCRRAKYVELGKLTLGVSGGVVGGAAGSLLCFAILAPTTGPVSLACMLFAGGAGGAAGGYLGGESGEKVGELLYEY</sequence>
<evidence type="ECO:0000313" key="2">
    <source>
        <dbReference type="EMBL" id="SBW78394.1"/>
    </source>
</evidence>